<dbReference type="PANTHER" id="PTHR38440">
    <property type="entry name" value="UPF0398 PROTEIN YPSA"/>
    <property type="match status" value="1"/>
</dbReference>
<proteinExistence type="predicted"/>
<evidence type="ECO:0000313" key="1">
    <source>
        <dbReference type="EMBL" id="KAA3933343.1"/>
    </source>
</evidence>
<reference evidence="1 2" key="1">
    <citation type="journal article" date="2019" name="Nat. Med.">
        <title>A library of human gut bacterial isolates paired with longitudinal multiomics data enables mechanistic microbiome research.</title>
        <authorList>
            <person name="Poyet M."/>
            <person name="Groussin M."/>
            <person name="Gibbons S.M."/>
            <person name="Avila-Pacheco J."/>
            <person name="Jiang X."/>
            <person name="Kearney S.M."/>
            <person name="Perrotta A.R."/>
            <person name="Berdy B."/>
            <person name="Zhao S."/>
            <person name="Lieberman T.D."/>
            <person name="Swanson P.K."/>
            <person name="Smith M."/>
            <person name="Roesemann S."/>
            <person name="Alexander J.E."/>
            <person name="Rich S.A."/>
            <person name="Livny J."/>
            <person name="Vlamakis H."/>
            <person name="Clish C."/>
            <person name="Bullock K."/>
            <person name="Deik A."/>
            <person name="Scott J."/>
            <person name="Pierce K.A."/>
            <person name="Xavier R.J."/>
            <person name="Alm E.J."/>
        </authorList>
    </citation>
    <scope>NUCLEOTIDE SEQUENCE [LARGE SCALE GENOMIC DNA]</scope>
    <source>
        <strain evidence="1 2">BIOML-A163</strain>
    </source>
</reference>
<dbReference type="AlphaFoldDB" id="A0A5M5BTN1"/>
<dbReference type="InterPro" id="IPR010697">
    <property type="entry name" value="YspA"/>
</dbReference>
<gene>
    <name evidence="1" type="ORF">F3D71_29905</name>
</gene>
<dbReference type="SUPFAM" id="SSF102405">
    <property type="entry name" value="MCP/YpsA-like"/>
    <property type="match status" value="1"/>
</dbReference>
<dbReference type="PANTHER" id="PTHR38440:SF1">
    <property type="entry name" value="UPF0398 PROTEIN SPR0331"/>
    <property type="match status" value="1"/>
</dbReference>
<organism evidence="1 2">
    <name type="scientific">Bacteroides ovatus</name>
    <dbReference type="NCBI Taxonomy" id="28116"/>
    <lineage>
        <taxon>Bacteria</taxon>
        <taxon>Pseudomonadati</taxon>
        <taxon>Bacteroidota</taxon>
        <taxon>Bacteroidia</taxon>
        <taxon>Bacteroidales</taxon>
        <taxon>Bacteroidaceae</taxon>
        <taxon>Bacteroides</taxon>
    </lineage>
</organism>
<sequence>MKEKESYIEKQKGIFGDTTWFTYRYELNGMVYETSAGSLDICRKARDKWMKRMSVAFTGHRTIRTDRYALSVSLNEEVRFCYENGIRFFYVGCAVGFDMMAAYAVLEQKKQYPDMVLIAVVPYAGQDRYFKTEHKQKYADILHHADKVVVLSENYYSQCYAHRNDYMISHACRLIAYWDRKSAGGTSYTFNKAQKKKLVIHNLF</sequence>
<dbReference type="Proteomes" id="UP000323717">
    <property type="component" value="Unassembled WGS sequence"/>
</dbReference>
<comment type="caution">
    <text evidence="1">The sequence shown here is derived from an EMBL/GenBank/DDBJ whole genome shotgun (WGS) entry which is preliminary data.</text>
</comment>
<name>A0A5M5BTN1_BACOV</name>
<protein>
    <submittedName>
        <fullName evidence="1">DUF1273 domain-containing protein</fullName>
    </submittedName>
</protein>
<evidence type="ECO:0000313" key="2">
    <source>
        <dbReference type="Proteomes" id="UP000323717"/>
    </source>
</evidence>
<accession>A0A5M5BTN1</accession>
<dbReference type="Gene3D" id="3.40.50.450">
    <property type="match status" value="1"/>
</dbReference>
<dbReference type="EMBL" id="VWLE01000865">
    <property type="protein sequence ID" value="KAA3933343.1"/>
    <property type="molecule type" value="Genomic_DNA"/>
</dbReference>
<dbReference type="Pfam" id="PF06908">
    <property type="entry name" value="YpsA"/>
    <property type="match status" value="1"/>
</dbReference>